<dbReference type="EMBL" id="UINC01201454">
    <property type="protein sequence ID" value="SVE20801.1"/>
    <property type="molecule type" value="Genomic_DNA"/>
</dbReference>
<accession>A0A383BLT0</accession>
<sequence length="134" mass="15639">MTKLNVALILDNSGITKWQRDALEEAQDLVDIRLILNCTNTRTKKRVIRHFFYYVLNIFSLRNRFTKRSVFKSGSVEVIPFKCEYDGVWQAIPKEVSMQLKDNKVDAVIKFGMSLLRIDDHLENIPILSFHHGN</sequence>
<reference evidence="1" key="1">
    <citation type="submission" date="2018-05" db="EMBL/GenBank/DDBJ databases">
        <authorList>
            <person name="Lanie J.A."/>
            <person name="Ng W.-L."/>
            <person name="Kazmierczak K.M."/>
            <person name="Andrzejewski T.M."/>
            <person name="Davidsen T.M."/>
            <person name="Wayne K.J."/>
            <person name="Tettelin H."/>
            <person name="Glass J.I."/>
            <person name="Rusch D."/>
            <person name="Podicherti R."/>
            <person name="Tsui H.-C.T."/>
            <person name="Winkler M.E."/>
        </authorList>
    </citation>
    <scope>NUCLEOTIDE SEQUENCE</scope>
</reference>
<protein>
    <recommendedName>
        <fullName evidence="2">Formyl transferase N-terminal domain-containing protein</fullName>
    </recommendedName>
</protein>
<proteinExistence type="predicted"/>
<name>A0A383BLT0_9ZZZZ</name>
<evidence type="ECO:0000313" key="1">
    <source>
        <dbReference type="EMBL" id="SVE20801.1"/>
    </source>
</evidence>
<evidence type="ECO:0008006" key="2">
    <source>
        <dbReference type="Google" id="ProtNLM"/>
    </source>
</evidence>
<dbReference type="AlphaFoldDB" id="A0A383BLT0"/>
<organism evidence="1">
    <name type="scientific">marine metagenome</name>
    <dbReference type="NCBI Taxonomy" id="408172"/>
    <lineage>
        <taxon>unclassified sequences</taxon>
        <taxon>metagenomes</taxon>
        <taxon>ecological metagenomes</taxon>
    </lineage>
</organism>
<gene>
    <name evidence="1" type="ORF">METZ01_LOCUS473655</name>
</gene>
<feature type="non-terminal residue" evidence="1">
    <location>
        <position position="134"/>
    </location>
</feature>